<evidence type="ECO:0000256" key="1">
    <source>
        <dbReference type="ARBA" id="ARBA00005189"/>
    </source>
</evidence>
<evidence type="ECO:0000256" key="4">
    <source>
        <dbReference type="SAM" id="Phobius"/>
    </source>
</evidence>
<dbReference type="Proteomes" id="UP000308181">
    <property type="component" value="Unassembled WGS sequence"/>
</dbReference>
<evidence type="ECO:0000313" key="6">
    <source>
        <dbReference type="EMBL" id="TKB95956.1"/>
    </source>
</evidence>
<evidence type="ECO:0000259" key="5">
    <source>
        <dbReference type="SMART" id="SM00563"/>
    </source>
</evidence>
<organism evidence="6 7">
    <name type="scientific">Pedobacter cryophilus</name>
    <dbReference type="NCBI Taxonomy" id="2571271"/>
    <lineage>
        <taxon>Bacteria</taxon>
        <taxon>Pseudomonadati</taxon>
        <taxon>Bacteroidota</taxon>
        <taxon>Sphingobacteriia</taxon>
        <taxon>Sphingobacteriales</taxon>
        <taxon>Sphingobacteriaceae</taxon>
        <taxon>Pedobacter</taxon>
    </lineage>
</organism>
<keyword evidence="7" id="KW-1185">Reference proteome</keyword>
<dbReference type="GO" id="GO:0006654">
    <property type="term" value="P:phosphatidic acid biosynthetic process"/>
    <property type="evidence" value="ECO:0007669"/>
    <property type="project" value="TreeGrafter"/>
</dbReference>
<keyword evidence="4" id="KW-1133">Transmembrane helix</keyword>
<feature type="domain" description="Phospholipid/glycerol acyltransferase" evidence="5">
    <location>
        <begin position="74"/>
        <end position="189"/>
    </location>
</feature>
<keyword evidence="4" id="KW-0472">Membrane</keyword>
<proteinExistence type="predicted"/>
<dbReference type="CDD" id="cd07989">
    <property type="entry name" value="LPLAT_AGPAT-like"/>
    <property type="match status" value="1"/>
</dbReference>
<dbReference type="EMBL" id="SWBP01000006">
    <property type="protein sequence ID" value="TKB95956.1"/>
    <property type="molecule type" value="Genomic_DNA"/>
</dbReference>
<evidence type="ECO:0000313" key="7">
    <source>
        <dbReference type="Proteomes" id="UP000308181"/>
    </source>
</evidence>
<accession>A0A4U1BXD2</accession>
<dbReference type="OrthoDB" id="9803035at2"/>
<name>A0A4U1BXD2_9SPHI</name>
<comment type="caution">
    <text evidence="6">The sequence shown here is derived from an EMBL/GenBank/DDBJ whole genome shotgun (WGS) entry which is preliminary data.</text>
</comment>
<feature type="transmembrane region" description="Helical" evidence="4">
    <location>
        <begin position="12"/>
        <end position="31"/>
    </location>
</feature>
<dbReference type="Pfam" id="PF01553">
    <property type="entry name" value="Acyltransferase"/>
    <property type="match status" value="1"/>
</dbReference>
<keyword evidence="4" id="KW-0812">Transmembrane</keyword>
<evidence type="ECO:0000256" key="2">
    <source>
        <dbReference type="ARBA" id="ARBA00022679"/>
    </source>
</evidence>
<dbReference type="PANTHER" id="PTHR10434">
    <property type="entry name" value="1-ACYL-SN-GLYCEROL-3-PHOSPHATE ACYLTRANSFERASE"/>
    <property type="match status" value="1"/>
</dbReference>
<evidence type="ECO:0000256" key="3">
    <source>
        <dbReference type="ARBA" id="ARBA00023315"/>
    </source>
</evidence>
<dbReference type="PANTHER" id="PTHR10434:SF11">
    <property type="entry name" value="1-ACYL-SN-GLYCEROL-3-PHOSPHATE ACYLTRANSFERASE"/>
    <property type="match status" value="1"/>
</dbReference>
<dbReference type="InterPro" id="IPR002123">
    <property type="entry name" value="Plipid/glycerol_acylTrfase"/>
</dbReference>
<keyword evidence="3 6" id="KW-0012">Acyltransferase</keyword>
<dbReference type="SUPFAM" id="SSF69593">
    <property type="entry name" value="Glycerol-3-phosphate (1)-acyltransferase"/>
    <property type="match status" value="1"/>
</dbReference>
<dbReference type="AlphaFoldDB" id="A0A4U1BXD2"/>
<protein>
    <submittedName>
        <fullName evidence="6">1-acyl-sn-glycerol-3-phosphate acyltransferase</fullName>
    </submittedName>
</protein>
<comment type="pathway">
    <text evidence="1">Lipid metabolism.</text>
</comment>
<dbReference type="GO" id="GO:0003841">
    <property type="term" value="F:1-acylglycerol-3-phosphate O-acyltransferase activity"/>
    <property type="evidence" value="ECO:0007669"/>
    <property type="project" value="TreeGrafter"/>
</dbReference>
<dbReference type="SMART" id="SM00563">
    <property type="entry name" value="PlsC"/>
    <property type="match status" value="1"/>
</dbReference>
<keyword evidence="2 6" id="KW-0808">Transferase</keyword>
<reference evidence="6 7" key="1">
    <citation type="submission" date="2019-04" db="EMBL/GenBank/DDBJ databases">
        <title>Pedobacter sp. AR-3-17 sp. nov., isolated from Arctic soil.</title>
        <authorList>
            <person name="Dahal R.H."/>
            <person name="Kim D.-U."/>
        </authorList>
    </citation>
    <scope>NUCLEOTIDE SEQUENCE [LARGE SCALE GENOMIC DNA]</scope>
    <source>
        <strain evidence="6 7">AR-3-17</strain>
    </source>
</reference>
<sequence>MKRILRRCLLYQYLFMVILFFVLLYPFLYYFSRKQSRYPQFNKVRKCWAYLSSAFSGIFYKFEFKSQIDWSKTYIICPNHASNLDISAMTLMMKNNFFFLGKEELLKNPFMRIFFETIDIPINRDSKIAAFRAIKKVEHRLHEKMSVIIFPEGKIGADFPPQLHEFKNGPFKLAITNKIPILPVTIHDNWKIFWDDGFKYGCKPGVSHICVHEPIETDGYNPEDEDLLKDLVYQKIASGLNYKL</sequence>
<gene>
    <name evidence="6" type="ORF">FA046_14880</name>
</gene>